<dbReference type="RefSeq" id="WP_243478724.1">
    <property type="nucleotide sequence ID" value="NZ_CP063982.1"/>
</dbReference>
<keyword evidence="5" id="KW-0456">Lyase</keyword>
<dbReference type="PANTHER" id="PTHR32308:SF0">
    <property type="entry name" value="HPCH_HPAI ALDOLASE_CITRATE LYASE DOMAIN-CONTAINING PROTEIN"/>
    <property type="match status" value="1"/>
</dbReference>
<accession>A0ABY4AJR1</accession>
<dbReference type="PANTHER" id="PTHR32308">
    <property type="entry name" value="LYASE BETA SUBUNIT, PUTATIVE (AFU_ORTHOLOGUE AFUA_4G13030)-RELATED"/>
    <property type="match status" value="1"/>
</dbReference>
<dbReference type="InterPro" id="IPR040442">
    <property type="entry name" value="Pyrv_kinase-like_dom_sf"/>
</dbReference>
<proteinExistence type="predicted"/>
<dbReference type="InterPro" id="IPR015813">
    <property type="entry name" value="Pyrv/PenolPyrv_kinase-like_dom"/>
</dbReference>
<dbReference type="InterPro" id="IPR011206">
    <property type="entry name" value="Citrate_lyase_beta/mcl1/mcl2"/>
</dbReference>
<feature type="domain" description="HpcH/HpaI aldolase/citrate lyase" evidence="4">
    <location>
        <begin position="10"/>
        <end position="228"/>
    </location>
</feature>
<keyword evidence="2" id="KW-0479">Metal-binding</keyword>
<protein>
    <submittedName>
        <fullName evidence="5">CoA ester lyase</fullName>
    </submittedName>
</protein>
<dbReference type="SUPFAM" id="SSF51621">
    <property type="entry name" value="Phosphoenolpyruvate/pyruvate domain"/>
    <property type="match status" value="1"/>
</dbReference>
<comment type="cofactor">
    <cofactor evidence="1">
        <name>Mg(2+)</name>
        <dbReference type="ChEBI" id="CHEBI:18420"/>
    </cofactor>
</comment>
<evidence type="ECO:0000313" key="6">
    <source>
        <dbReference type="Proteomes" id="UP000831607"/>
    </source>
</evidence>
<sequence length="304" mass="33145">MTTNNNVTWRSMLFVPANSDKFLQSALKRNADAIQLDLEDACPPDLKAPTRQRIGELAQTCANAGFDVIVRVNRPWRLLLRDLEACVHPAIKALTLPKVPDGSFIRSVAEVLAEVEQEKGLPIGHTQLIAMVEDADGLANMDDIARAHPRVYGMIVGAEDLAVSLRMAVDTDGLYVPNVMAVAACRRAGIVPIGFVGSVADFADQDKFKQTVQRAARLGFEGAFCIHPSQVDPANEAFSPDPRAVERARALIKTFEQARAANQATCTFEGRMVDAPVVAQAQLLIERDNALQALISRRHPTGRE</sequence>
<evidence type="ECO:0000256" key="1">
    <source>
        <dbReference type="ARBA" id="ARBA00001946"/>
    </source>
</evidence>
<keyword evidence="6" id="KW-1185">Reference proteome</keyword>
<evidence type="ECO:0000256" key="3">
    <source>
        <dbReference type="ARBA" id="ARBA00022842"/>
    </source>
</evidence>
<dbReference type="PIRSF" id="PIRSF015582">
    <property type="entry name" value="Cit_lyase_B"/>
    <property type="match status" value="1"/>
</dbReference>
<gene>
    <name evidence="5" type="ORF">DHf2319_12960</name>
</gene>
<evidence type="ECO:0000256" key="2">
    <source>
        <dbReference type="ARBA" id="ARBA00022723"/>
    </source>
</evidence>
<dbReference type="Gene3D" id="3.20.20.60">
    <property type="entry name" value="Phosphoenolpyruvate-binding domains"/>
    <property type="match status" value="1"/>
</dbReference>
<dbReference type="InterPro" id="IPR005000">
    <property type="entry name" value="Aldolase/citrate-lyase_domain"/>
</dbReference>
<reference evidence="5 6" key="1">
    <citation type="submission" date="2020-11" db="EMBL/GenBank/DDBJ databases">
        <title>Algicoccus daihaiensis sp.nov., isolated from Daihai Lake in Inner Mongolia.</title>
        <authorList>
            <person name="Kai J."/>
        </authorList>
    </citation>
    <scope>NUCLEOTIDE SEQUENCE [LARGE SCALE GENOMIC DNA]</scope>
    <source>
        <strain evidence="6">f23</strain>
    </source>
</reference>
<keyword evidence="3" id="KW-0460">Magnesium</keyword>
<evidence type="ECO:0000313" key="5">
    <source>
        <dbReference type="EMBL" id="UOD50318.1"/>
    </source>
</evidence>
<dbReference type="Proteomes" id="UP000831607">
    <property type="component" value="Chromosome"/>
</dbReference>
<dbReference type="Pfam" id="PF03328">
    <property type="entry name" value="HpcH_HpaI"/>
    <property type="match status" value="1"/>
</dbReference>
<organism evidence="5 6">
    <name type="scientific">Orrella daihaiensis</name>
    <dbReference type="NCBI Taxonomy" id="2782176"/>
    <lineage>
        <taxon>Bacteria</taxon>
        <taxon>Pseudomonadati</taxon>
        <taxon>Pseudomonadota</taxon>
        <taxon>Betaproteobacteria</taxon>
        <taxon>Burkholderiales</taxon>
        <taxon>Alcaligenaceae</taxon>
        <taxon>Orrella</taxon>
    </lineage>
</organism>
<name>A0ABY4AJR1_9BURK</name>
<evidence type="ECO:0000259" key="4">
    <source>
        <dbReference type="Pfam" id="PF03328"/>
    </source>
</evidence>
<dbReference type="EMBL" id="CP063982">
    <property type="protein sequence ID" value="UOD50318.1"/>
    <property type="molecule type" value="Genomic_DNA"/>
</dbReference>
<dbReference type="GO" id="GO:0016829">
    <property type="term" value="F:lyase activity"/>
    <property type="evidence" value="ECO:0007669"/>
    <property type="project" value="UniProtKB-KW"/>
</dbReference>